<evidence type="ECO:0000256" key="3">
    <source>
        <dbReference type="ARBA" id="ARBA00022692"/>
    </source>
</evidence>
<evidence type="ECO:0000313" key="10">
    <source>
        <dbReference type="Proteomes" id="UP000176185"/>
    </source>
</evidence>
<feature type="transmembrane region" description="Helical" evidence="8">
    <location>
        <begin position="438"/>
        <end position="461"/>
    </location>
</feature>
<dbReference type="EMBL" id="MEWX01000014">
    <property type="protein sequence ID" value="OGC80753.1"/>
    <property type="molecule type" value="Genomic_DNA"/>
</dbReference>
<reference evidence="9 10" key="1">
    <citation type="journal article" date="2016" name="Nat. Commun.">
        <title>Thousands of microbial genomes shed light on interconnected biogeochemical processes in an aquifer system.</title>
        <authorList>
            <person name="Anantharaman K."/>
            <person name="Brown C.T."/>
            <person name="Hug L.A."/>
            <person name="Sharon I."/>
            <person name="Castelle C.J."/>
            <person name="Probst A.J."/>
            <person name="Thomas B.C."/>
            <person name="Singh A."/>
            <person name="Wilkins M.J."/>
            <person name="Karaoz U."/>
            <person name="Brodie E.L."/>
            <person name="Williams K.H."/>
            <person name="Hubbard S.S."/>
            <person name="Banfield J.F."/>
        </authorList>
    </citation>
    <scope>NUCLEOTIDE SEQUENCE [LARGE SCALE GENOMIC DNA]</scope>
</reference>
<dbReference type="STRING" id="1797243.A2943_02615"/>
<dbReference type="InterPro" id="IPR051050">
    <property type="entry name" value="Lipid_II_flippase_MurJ/MviN"/>
</dbReference>
<proteinExistence type="predicted"/>
<feature type="transmembrane region" description="Helical" evidence="8">
    <location>
        <begin position="198"/>
        <end position="218"/>
    </location>
</feature>
<evidence type="ECO:0000256" key="1">
    <source>
        <dbReference type="ARBA" id="ARBA00004651"/>
    </source>
</evidence>
<feature type="transmembrane region" description="Helical" evidence="8">
    <location>
        <begin position="324"/>
        <end position="342"/>
    </location>
</feature>
<feature type="transmembrane region" description="Helical" evidence="8">
    <location>
        <begin position="396"/>
        <end position="418"/>
    </location>
</feature>
<dbReference type="GO" id="GO:0034204">
    <property type="term" value="P:lipid translocation"/>
    <property type="evidence" value="ECO:0007669"/>
    <property type="project" value="TreeGrafter"/>
</dbReference>
<dbReference type="PANTHER" id="PTHR47019">
    <property type="entry name" value="LIPID II FLIPPASE MURJ"/>
    <property type="match status" value="1"/>
</dbReference>
<organism evidence="9 10">
    <name type="scientific">Candidatus Adlerbacteria bacterium RIFCSPLOWO2_01_FULL_51_16</name>
    <dbReference type="NCBI Taxonomy" id="1797243"/>
    <lineage>
        <taxon>Bacteria</taxon>
        <taxon>Candidatus Adleribacteriota</taxon>
    </lineage>
</organism>
<dbReference type="GO" id="GO:0009252">
    <property type="term" value="P:peptidoglycan biosynthetic process"/>
    <property type="evidence" value="ECO:0007669"/>
    <property type="project" value="UniProtKB-KW"/>
</dbReference>
<comment type="subcellular location">
    <subcellularLocation>
        <location evidence="1">Cell membrane</location>
        <topology evidence="1">Multi-pass membrane protein</topology>
    </subcellularLocation>
</comment>
<keyword evidence="7 8" id="KW-0472">Membrane</keyword>
<evidence type="ECO:0000256" key="2">
    <source>
        <dbReference type="ARBA" id="ARBA00022475"/>
    </source>
</evidence>
<feature type="transmembrane region" description="Helical" evidence="8">
    <location>
        <begin position="255"/>
        <end position="278"/>
    </location>
</feature>
<dbReference type="GO" id="GO:0015648">
    <property type="term" value="F:lipid-linked peptidoglycan transporter activity"/>
    <property type="evidence" value="ECO:0007669"/>
    <property type="project" value="TreeGrafter"/>
</dbReference>
<evidence type="ECO:0000256" key="4">
    <source>
        <dbReference type="ARBA" id="ARBA00022960"/>
    </source>
</evidence>
<accession>A0A1F4XI25</accession>
<feature type="transmembrane region" description="Helical" evidence="8">
    <location>
        <begin position="168"/>
        <end position="192"/>
    </location>
</feature>
<feature type="transmembrane region" description="Helical" evidence="8">
    <location>
        <begin position="99"/>
        <end position="126"/>
    </location>
</feature>
<evidence type="ECO:0000313" key="9">
    <source>
        <dbReference type="EMBL" id="OGC80753.1"/>
    </source>
</evidence>
<keyword evidence="2" id="KW-1003">Cell membrane</keyword>
<dbReference type="Pfam" id="PF03023">
    <property type="entry name" value="MurJ"/>
    <property type="match status" value="1"/>
</dbReference>
<dbReference type="GO" id="GO:0005886">
    <property type="term" value="C:plasma membrane"/>
    <property type="evidence" value="ECO:0007669"/>
    <property type="project" value="UniProtKB-SubCell"/>
</dbReference>
<sequence length="561" mass="59828">MVRAFLSAFTHEVRGLHEAAYLLAAFALSSQLLGLIRDRLLAGTFGAGETLDGYYAAFRIPDVLFATVASLLSLYALLPILSRLEEENQGFAIAFLRRSLLLFFGGMAVVSGIAFLLAPVLIPFVAPGIAEGGGYDDLLLLTRMLLLQPILLGASNVVAALTQLRHRFFLYAISPLLYNLGIIGGIVFLYPVLGIAGLGWGVLLGALLHFLVQAGFFAREGISQEHLPPSRFWSSFGEVLWLSVPRTLSLAAGQISLLVLVALASLFAPGSIAVFMFAFNLQAVPLAIIGVSYSVAAFPTLARLFASGSNKDFLWHLEVALRHIIFWTVPAMLLVIVLRAQLVRTILGSGAFDWDATRLTAAALALFVLSLSAQSITLLIARAYYAAGKTALPLRLGALSVVVSVGSALLFITLFHAHPLIRLFLESALRVSDIPGTTVLMLALGYATGALVQAGAGLWYLRRDFGIALSGLRELGFQSFSAGMIGGAAAYGTLWVMGGVVDINTVFGIVSQGFVGGIVGLLVTGIVLMLLKNAEFTEAVSAFRRRFVDTPPVVLEPTDVS</sequence>
<dbReference type="PANTHER" id="PTHR47019:SF1">
    <property type="entry name" value="LIPID II FLIPPASE MURJ"/>
    <property type="match status" value="1"/>
</dbReference>
<keyword evidence="3 8" id="KW-0812">Transmembrane</keyword>
<feature type="transmembrane region" description="Helical" evidence="8">
    <location>
        <begin position="482"/>
        <end position="501"/>
    </location>
</feature>
<dbReference type="GO" id="GO:0008360">
    <property type="term" value="P:regulation of cell shape"/>
    <property type="evidence" value="ECO:0007669"/>
    <property type="project" value="UniProtKB-KW"/>
</dbReference>
<feature type="transmembrane region" description="Helical" evidence="8">
    <location>
        <begin position="20"/>
        <end position="36"/>
    </location>
</feature>
<feature type="transmembrane region" description="Helical" evidence="8">
    <location>
        <begin position="362"/>
        <end position="384"/>
    </location>
</feature>
<dbReference type="AlphaFoldDB" id="A0A1F4XI25"/>
<evidence type="ECO:0000256" key="7">
    <source>
        <dbReference type="ARBA" id="ARBA00023136"/>
    </source>
</evidence>
<feature type="transmembrane region" description="Helical" evidence="8">
    <location>
        <begin position="507"/>
        <end position="531"/>
    </location>
</feature>
<dbReference type="InterPro" id="IPR004268">
    <property type="entry name" value="MurJ"/>
</dbReference>
<dbReference type="Proteomes" id="UP000176185">
    <property type="component" value="Unassembled WGS sequence"/>
</dbReference>
<keyword evidence="4" id="KW-0133">Cell shape</keyword>
<evidence type="ECO:0000256" key="6">
    <source>
        <dbReference type="ARBA" id="ARBA00022989"/>
    </source>
</evidence>
<name>A0A1F4XI25_9BACT</name>
<dbReference type="PRINTS" id="PR01806">
    <property type="entry name" value="VIRFACTRMVIN"/>
</dbReference>
<gene>
    <name evidence="9" type="ORF">A2943_02615</name>
</gene>
<keyword evidence="5" id="KW-0573">Peptidoglycan synthesis</keyword>
<feature type="transmembrane region" description="Helical" evidence="8">
    <location>
        <begin position="138"/>
        <end position="161"/>
    </location>
</feature>
<feature type="transmembrane region" description="Helical" evidence="8">
    <location>
        <begin position="284"/>
        <end position="304"/>
    </location>
</feature>
<evidence type="ECO:0000256" key="8">
    <source>
        <dbReference type="SAM" id="Phobius"/>
    </source>
</evidence>
<evidence type="ECO:0000256" key="5">
    <source>
        <dbReference type="ARBA" id="ARBA00022984"/>
    </source>
</evidence>
<comment type="caution">
    <text evidence="9">The sequence shown here is derived from an EMBL/GenBank/DDBJ whole genome shotgun (WGS) entry which is preliminary data.</text>
</comment>
<evidence type="ECO:0008006" key="11">
    <source>
        <dbReference type="Google" id="ProtNLM"/>
    </source>
</evidence>
<protein>
    <recommendedName>
        <fullName evidence="11">Lipid II flippase MurJ</fullName>
    </recommendedName>
</protein>
<feature type="transmembrane region" description="Helical" evidence="8">
    <location>
        <begin position="56"/>
        <end position="78"/>
    </location>
</feature>
<keyword evidence="6 8" id="KW-1133">Transmembrane helix</keyword>